<proteinExistence type="predicted"/>
<sequence>MQMDVLWSSDSKTAQTDEEKQRDRQRSEREAKKEEQDALNYKKALSTTPSPQAIAGPPPPTPSVVAGPPATAAAATAAIIPILPLGVATLRDDSTESDQSVTCSQAQPDAYHRIIIIQKTCEKRTKQNIINMPLSTYYIIYYDDCTSIMFIIITVVHRHQQFHFIVGFLIDLAKNLLTKWDPYKNKQTVAF</sequence>
<reference evidence="3" key="1">
    <citation type="submission" date="2015-01" db="EMBL/GenBank/DDBJ databases">
        <authorList>
            <person name="Aksoy S."/>
            <person name="Warren W."/>
            <person name="Wilson R.K."/>
        </authorList>
    </citation>
    <scope>NUCLEOTIDE SEQUENCE [LARGE SCALE GENOMIC DNA]</scope>
    <source>
        <strain evidence="3">IAEA</strain>
    </source>
</reference>
<accession>A0A1B0ARV8</accession>
<keyword evidence="3" id="KW-1185">Reference proteome</keyword>
<feature type="compositionally biased region" description="Basic and acidic residues" evidence="1">
    <location>
        <begin position="15"/>
        <end position="36"/>
    </location>
</feature>
<protein>
    <submittedName>
        <fullName evidence="2">Uncharacterized protein</fullName>
    </submittedName>
</protein>
<dbReference type="Proteomes" id="UP000092460">
    <property type="component" value="Unassembled WGS sequence"/>
</dbReference>
<feature type="region of interest" description="Disordered" evidence="1">
    <location>
        <begin position="1"/>
        <end position="68"/>
    </location>
</feature>
<dbReference type="AlphaFoldDB" id="A0A1B0ARV8"/>
<evidence type="ECO:0000313" key="3">
    <source>
        <dbReference type="Proteomes" id="UP000092460"/>
    </source>
</evidence>
<dbReference type="EMBL" id="JXJN01002595">
    <property type="status" value="NOT_ANNOTATED_CDS"/>
    <property type="molecule type" value="Genomic_DNA"/>
</dbReference>
<name>A0A1B0ARV8_9MUSC</name>
<reference evidence="2" key="2">
    <citation type="submission" date="2020-05" db="UniProtKB">
        <authorList>
            <consortium name="EnsemblMetazoa"/>
        </authorList>
    </citation>
    <scope>IDENTIFICATION</scope>
    <source>
        <strain evidence="2">IAEA</strain>
    </source>
</reference>
<dbReference type="VEuPathDB" id="VectorBase:GPPI006294"/>
<dbReference type="EnsemblMetazoa" id="GPPI006294-RA">
    <property type="protein sequence ID" value="GPPI006294-PA"/>
    <property type="gene ID" value="GPPI006294"/>
</dbReference>
<organism evidence="2 3">
    <name type="scientific">Glossina palpalis gambiensis</name>
    <dbReference type="NCBI Taxonomy" id="67801"/>
    <lineage>
        <taxon>Eukaryota</taxon>
        <taxon>Metazoa</taxon>
        <taxon>Ecdysozoa</taxon>
        <taxon>Arthropoda</taxon>
        <taxon>Hexapoda</taxon>
        <taxon>Insecta</taxon>
        <taxon>Pterygota</taxon>
        <taxon>Neoptera</taxon>
        <taxon>Endopterygota</taxon>
        <taxon>Diptera</taxon>
        <taxon>Brachycera</taxon>
        <taxon>Muscomorpha</taxon>
        <taxon>Hippoboscoidea</taxon>
        <taxon>Glossinidae</taxon>
        <taxon>Glossina</taxon>
    </lineage>
</organism>
<evidence type="ECO:0000313" key="2">
    <source>
        <dbReference type="EnsemblMetazoa" id="GPPI006294-PA"/>
    </source>
</evidence>
<evidence type="ECO:0000256" key="1">
    <source>
        <dbReference type="SAM" id="MobiDB-lite"/>
    </source>
</evidence>